<proteinExistence type="predicted"/>
<evidence type="ECO:0000313" key="2">
    <source>
        <dbReference type="EMBL" id="GAA1747914.1"/>
    </source>
</evidence>
<gene>
    <name evidence="2" type="ORF">GCM10009767_03410</name>
</gene>
<protein>
    <recommendedName>
        <fullName evidence="4">DUF4157 domain-containing protein</fullName>
    </recommendedName>
</protein>
<reference evidence="2 3" key="1">
    <citation type="journal article" date="2019" name="Int. J. Syst. Evol. Microbiol.">
        <title>The Global Catalogue of Microorganisms (GCM) 10K type strain sequencing project: providing services to taxonomists for standard genome sequencing and annotation.</title>
        <authorList>
            <consortium name="The Broad Institute Genomics Platform"/>
            <consortium name="The Broad Institute Genome Sequencing Center for Infectious Disease"/>
            <person name="Wu L."/>
            <person name="Ma J."/>
        </authorList>
    </citation>
    <scope>NUCLEOTIDE SEQUENCE [LARGE SCALE GENOMIC DNA]</scope>
    <source>
        <strain evidence="2 3">JCM 14735</strain>
    </source>
</reference>
<feature type="region of interest" description="Disordered" evidence="1">
    <location>
        <begin position="130"/>
        <end position="156"/>
    </location>
</feature>
<sequence>MTRKLSRSARLRQVWNMANLSTPLGLLVAAATRTRVVRGPEGLVLGFGYRPRLPRAGAFTVGNVVLFRAGIADVAARPRLVAHESRHASQWAKCLGLPFLPAYLVAASWSMLRCGHPALQNPFEVRAGLADGGYRPRQHDRPGGSPPTRHRPDDHG</sequence>
<dbReference type="EMBL" id="BAAAOA010000005">
    <property type="protein sequence ID" value="GAA1747914.1"/>
    <property type="molecule type" value="Genomic_DNA"/>
</dbReference>
<accession>A0ABN2K433</accession>
<comment type="caution">
    <text evidence="2">The sequence shown here is derived from an EMBL/GenBank/DDBJ whole genome shotgun (WGS) entry which is preliminary data.</text>
</comment>
<evidence type="ECO:0000256" key="1">
    <source>
        <dbReference type="SAM" id="MobiDB-lite"/>
    </source>
</evidence>
<organism evidence="2 3">
    <name type="scientific">Kocuria aegyptia</name>
    <dbReference type="NCBI Taxonomy" id="330943"/>
    <lineage>
        <taxon>Bacteria</taxon>
        <taxon>Bacillati</taxon>
        <taxon>Actinomycetota</taxon>
        <taxon>Actinomycetes</taxon>
        <taxon>Micrococcales</taxon>
        <taxon>Micrococcaceae</taxon>
        <taxon>Kocuria</taxon>
    </lineage>
</organism>
<name>A0ABN2K433_9MICC</name>
<evidence type="ECO:0000313" key="3">
    <source>
        <dbReference type="Proteomes" id="UP001501204"/>
    </source>
</evidence>
<dbReference type="RefSeq" id="WP_344119243.1">
    <property type="nucleotide sequence ID" value="NZ_BAAAOA010000005.1"/>
</dbReference>
<dbReference type="Proteomes" id="UP001501204">
    <property type="component" value="Unassembled WGS sequence"/>
</dbReference>
<evidence type="ECO:0008006" key="4">
    <source>
        <dbReference type="Google" id="ProtNLM"/>
    </source>
</evidence>
<keyword evidence="3" id="KW-1185">Reference proteome</keyword>